<gene>
    <name evidence="1" type="ordered locus">VF_A0012</name>
</gene>
<proteinExistence type="predicted"/>
<dbReference type="KEGG" id="vfi:VF_A0012"/>
<dbReference type="EMBL" id="CP000021">
    <property type="protein sequence ID" value="AAW87082.1"/>
    <property type="molecule type" value="Genomic_DNA"/>
</dbReference>
<organism evidence="1 2">
    <name type="scientific">Aliivibrio fischeri (strain ATCC 700601 / ES114)</name>
    <name type="common">Vibrio fischeri</name>
    <dbReference type="NCBI Taxonomy" id="312309"/>
    <lineage>
        <taxon>Bacteria</taxon>
        <taxon>Pseudomonadati</taxon>
        <taxon>Pseudomonadota</taxon>
        <taxon>Gammaproteobacteria</taxon>
        <taxon>Vibrionales</taxon>
        <taxon>Vibrionaceae</taxon>
        <taxon>Aliivibrio</taxon>
    </lineage>
</organism>
<accession>Q5E1L4</accession>
<dbReference type="HOGENOM" id="CLU_2738962_0_0_6"/>
<sequence>MFMNDTALNSIVLTQTKLAKKDDFTRYIGSLLNAIYHFVICFPVAHEQNEKSNLAFDSLHEIYNVNSRKPS</sequence>
<name>Q5E1L4_ALIF1</name>
<dbReference type="EnsemblBacteria" id="AAW87082">
    <property type="protein sequence ID" value="AAW87082"/>
    <property type="gene ID" value="VF_A0012"/>
</dbReference>
<dbReference type="PATRIC" id="fig|312309.11.peg.2614"/>
<reference evidence="1 2" key="1">
    <citation type="journal article" date="2005" name="Proc. Natl. Acad. Sci. U.S.A.">
        <title>Complete genome sequence of Vibrio fischeri: a symbiotic bacterium with pathogenic congeners.</title>
        <authorList>
            <person name="Ruby E.G."/>
            <person name="Urbanowski M."/>
            <person name="Campbell J."/>
            <person name="Dunn A."/>
            <person name="Faini M."/>
            <person name="Gunsalus R."/>
            <person name="Lostroh P."/>
            <person name="Lupp C."/>
            <person name="McCann J."/>
            <person name="Millikan D."/>
            <person name="Schaefer A."/>
            <person name="Stabb E."/>
            <person name="Stevens A."/>
            <person name="Visick K."/>
            <person name="Whistler C."/>
            <person name="Greenberg E.P."/>
        </authorList>
    </citation>
    <scope>NUCLEOTIDE SEQUENCE [LARGE SCALE GENOMIC DNA]</scope>
    <source>
        <strain evidence="2">ATCC 700601 / ES114</strain>
    </source>
</reference>
<dbReference type="AlphaFoldDB" id="Q5E1L4"/>
<reference evidence="1 2" key="2">
    <citation type="journal article" date="2008" name="BMC Genomics">
        <title>Comparative genomics-based investigation of resequencing targets in Vibrio fischeri: focus on point miscalls and artefactual expansions.</title>
        <authorList>
            <person name="Mandel M.J."/>
            <person name="Stabb E.V."/>
            <person name="Ruby E.G."/>
        </authorList>
    </citation>
    <scope>NUCLEOTIDE SEQUENCE [LARGE SCALE GENOMIC DNA]</scope>
    <source>
        <strain evidence="2">ATCC 700601 / ES114</strain>
    </source>
</reference>
<evidence type="ECO:0000313" key="1">
    <source>
        <dbReference type="EMBL" id="AAW87082.1"/>
    </source>
</evidence>
<protein>
    <submittedName>
        <fullName evidence="1">Uncharacterized protein</fullName>
    </submittedName>
</protein>
<evidence type="ECO:0000313" key="2">
    <source>
        <dbReference type="Proteomes" id="UP000000537"/>
    </source>
</evidence>
<keyword evidence="2" id="KW-1185">Reference proteome</keyword>
<dbReference type="Proteomes" id="UP000000537">
    <property type="component" value="Chromosome II"/>
</dbReference>